<evidence type="ECO:0000313" key="3">
    <source>
        <dbReference type="EMBL" id="SCE93436.1"/>
    </source>
</evidence>
<gene>
    <name evidence="3" type="ORF">GA0070564_102137</name>
</gene>
<dbReference type="STRING" id="262898.GA0070564_102137"/>
<dbReference type="RefSeq" id="WP_091605055.1">
    <property type="nucleotide sequence ID" value="NZ_FMCX01000002.1"/>
</dbReference>
<evidence type="ECO:0000256" key="1">
    <source>
        <dbReference type="SAM" id="MobiDB-lite"/>
    </source>
</evidence>
<dbReference type="PANTHER" id="PTHR35908:SF1">
    <property type="entry name" value="CONSERVED PROTEIN"/>
    <property type="match status" value="1"/>
</dbReference>
<accession>A0A1C4WB21</accession>
<dbReference type="Pfam" id="PF18029">
    <property type="entry name" value="Glyoxalase_6"/>
    <property type="match status" value="1"/>
</dbReference>
<keyword evidence="3" id="KW-0560">Oxidoreductase</keyword>
<evidence type="ECO:0000313" key="4">
    <source>
        <dbReference type="Proteomes" id="UP000199504"/>
    </source>
</evidence>
<sequence>MIGRLHHVILDCPDPAALAEFYSALLGLPVTYRSADFVVVSRNDTTSGIAFQLAPGHRPPRWPDPAQPQQIHFDVMVDDLGQAATAVLALGATELSGRNHVYADLAGHPFCLINRPSWAPPVRPERDGPPPVDASSWAEPR</sequence>
<dbReference type="EMBL" id="FMCX01000002">
    <property type="protein sequence ID" value="SCE93436.1"/>
    <property type="molecule type" value="Genomic_DNA"/>
</dbReference>
<name>A0A1C4WB21_9ACTN</name>
<dbReference type="AlphaFoldDB" id="A0A1C4WB21"/>
<proteinExistence type="predicted"/>
<feature type="domain" description="VOC" evidence="2">
    <location>
        <begin position="4"/>
        <end position="141"/>
    </location>
</feature>
<evidence type="ECO:0000259" key="2">
    <source>
        <dbReference type="PROSITE" id="PS51819"/>
    </source>
</evidence>
<dbReference type="Proteomes" id="UP000199504">
    <property type="component" value="Unassembled WGS sequence"/>
</dbReference>
<keyword evidence="3" id="KW-0223">Dioxygenase</keyword>
<dbReference type="PROSITE" id="PS51819">
    <property type="entry name" value="VOC"/>
    <property type="match status" value="1"/>
</dbReference>
<keyword evidence="4" id="KW-1185">Reference proteome</keyword>
<dbReference type="Gene3D" id="3.10.180.10">
    <property type="entry name" value="2,3-Dihydroxybiphenyl 1,2-Dioxygenase, domain 1"/>
    <property type="match status" value="1"/>
</dbReference>
<dbReference type="GO" id="GO:0051213">
    <property type="term" value="F:dioxygenase activity"/>
    <property type="evidence" value="ECO:0007669"/>
    <property type="project" value="UniProtKB-KW"/>
</dbReference>
<dbReference type="PANTHER" id="PTHR35908">
    <property type="entry name" value="HYPOTHETICAL FUSION PROTEIN"/>
    <property type="match status" value="1"/>
</dbReference>
<dbReference type="InterPro" id="IPR037523">
    <property type="entry name" value="VOC_core"/>
</dbReference>
<reference evidence="4" key="1">
    <citation type="submission" date="2016-06" db="EMBL/GenBank/DDBJ databases">
        <authorList>
            <person name="Varghese N."/>
            <person name="Submissions Spin"/>
        </authorList>
    </citation>
    <scope>NUCLEOTIDE SEQUENCE [LARGE SCALE GENOMIC DNA]</scope>
    <source>
        <strain evidence="4">DSM 44830</strain>
    </source>
</reference>
<dbReference type="CDD" id="cd06587">
    <property type="entry name" value="VOC"/>
    <property type="match status" value="1"/>
</dbReference>
<organism evidence="3 4">
    <name type="scientific">Micromonospora mirobrigensis</name>
    <dbReference type="NCBI Taxonomy" id="262898"/>
    <lineage>
        <taxon>Bacteria</taxon>
        <taxon>Bacillati</taxon>
        <taxon>Actinomycetota</taxon>
        <taxon>Actinomycetes</taxon>
        <taxon>Micromonosporales</taxon>
        <taxon>Micromonosporaceae</taxon>
        <taxon>Micromonospora</taxon>
    </lineage>
</organism>
<dbReference type="OrthoDB" id="4211373at2"/>
<protein>
    <submittedName>
        <fullName evidence="3">Catechol 2,3-dioxygenase</fullName>
    </submittedName>
</protein>
<dbReference type="InterPro" id="IPR041581">
    <property type="entry name" value="Glyoxalase_6"/>
</dbReference>
<dbReference type="SUPFAM" id="SSF54593">
    <property type="entry name" value="Glyoxalase/Bleomycin resistance protein/Dihydroxybiphenyl dioxygenase"/>
    <property type="match status" value="1"/>
</dbReference>
<dbReference type="InterPro" id="IPR029068">
    <property type="entry name" value="Glyas_Bleomycin-R_OHBP_Dase"/>
</dbReference>
<feature type="region of interest" description="Disordered" evidence="1">
    <location>
        <begin position="119"/>
        <end position="141"/>
    </location>
</feature>